<dbReference type="PANTHER" id="PTHR48007">
    <property type="entry name" value="LEUCINE-RICH REPEAT RECEPTOR-LIKE PROTEIN KINASE PXC1"/>
    <property type="match status" value="1"/>
</dbReference>
<dbReference type="Pfam" id="PF07714">
    <property type="entry name" value="PK_Tyr_Ser-Thr"/>
    <property type="match status" value="1"/>
</dbReference>
<dbReference type="InterPro" id="IPR001245">
    <property type="entry name" value="Ser-Thr/Tyr_kinase_cat_dom"/>
</dbReference>
<reference evidence="9 10" key="1">
    <citation type="submission" date="2024-01" db="EMBL/GenBank/DDBJ databases">
        <title>The complete chloroplast genome sequence of Lithospermum erythrorhizon: insights into the phylogenetic relationship among Boraginaceae species and the maternal lineages of purple gromwells.</title>
        <authorList>
            <person name="Okada T."/>
            <person name="Watanabe K."/>
        </authorList>
    </citation>
    <scope>NUCLEOTIDE SEQUENCE [LARGE SCALE GENOMIC DNA]</scope>
</reference>
<dbReference type="PANTHER" id="PTHR48007:SF53">
    <property type="entry name" value="OS01G0711200 PROTEIN"/>
    <property type="match status" value="1"/>
</dbReference>
<comment type="subcellular location">
    <subcellularLocation>
        <location evidence="1">Membrane</location>
    </subcellularLocation>
</comment>
<comment type="caution">
    <text evidence="9">The sequence shown here is derived from an EMBL/GenBank/DDBJ whole genome shotgun (WGS) entry which is preliminary data.</text>
</comment>
<dbReference type="SUPFAM" id="SSF56112">
    <property type="entry name" value="Protein kinase-like (PK-like)"/>
    <property type="match status" value="1"/>
</dbReference>
<dbReference type="GO" id="GO:0004672">
    <property type="term" value="F:protein kinase activity"/>
    <property type="evidence" value="ECO:0007669"/>
    <property type="project" value="InterPro"/>
</dbReference>
<gene>
    <name evidence="9" type="ORF">LIER_33172</name>
</gene>
<feature type="domain" description="Protein kinase" evidence="8">
    <location>
        <begin position="332"/>
        <end position="617"/>
    </location>
</feature>
<evidence type="ECO:0000256" key="6">
    <source>
        <dbReference type="ARBA" id="ARBA00023136"/>
    </source>
</evidence>
<dbReference type="Gene3D" id="3.30.200.20">
    <property type="entry name" value="Phosphorylase Kinase, domain 1"/>
    <property type="match status" value="1"/>
</dbReference>
<dbReference type="Pfam" id="PF13855">
    <property type="entry name" value="LRR_8"/>
    <property type="match status" value="1"/>
</dbReference>
<dbReference type="InterPro" id="IPR046959">
    <property type="entry name" value="PRK1-6/SRF4-like"/>
</dbReference>
<keyword evidence="6 7" id="KW-0472">Membrane</keyword>
<keyword evidence="4" id="KW-0677">Repeat</keyword>
<evidence type="ECO:0000256" key="2">
    <source>
        <dbReference type="ARBA" id="ARBA00022614"/>
    </source>
</evidence>
<feature type="transmembrane region" description="Helical" evidence="7">
    <location>
        <begin position="255"/>
        <end position="279"/>
    </location>
</feature>
<sequence length="635" mass="71403">MAYQKLIHLFVYSTLISISFSSNNDFDTLLEFKSNTDSSNHLSSWSKNSTMNPCSSWLGVECDSSTRRVTKLILNNLNLTGSIEPLSSLTQLRHLSLENNSLNSSPKLSSWPNMKHLYLSNNHFSGTFPSGISHLRRLHRLDLSYNELSGDIPMNELIQLPYLLTLRLEFNSFTGALILDAPWPIPFSDFNVSNNDLAGNIPSEISIFPESSFAGNHHLCGTPLPFNCTIMQPAKSVPIPIKGSEKDKKRLSYQVVLIIIFIDVAAVILAAGCITWCCYRKNNVHKKESKNTNENEKSRKVVYNGIGRGSYDEEMVCFEGCKGFKKVEDLLSASAEMLGRGSVGTTYKVVMDGGGEVVVKRVREKLRRMKEVEKYLREIGVMRHGNAVSLRAYYYSKGELLLVFDFFRNGSLHKLLHGNRGPSRTPLDWTTRLKLALGSATGLAFIHNYNKSKLVHGQLTSRNILIDHRGNACIADIGLIQLLQGRSRSSNDHIVPQQRVSNDENRFSQKSDIYNFGLILLEILTGRIKNCEEGLSLVEWVNRVLNKESKWDDLDFELSRYKEMEEEMVALLQVSMLCVAKSPRDRPIMTNVMKMIQDICKGDGSKGNRIELNHDGLSSDSLPSLGESTLNFTSN</sequence>
<dbReference type="InterPro" id="IPR001611">
    <property type="entry name" value="Leu-rich_rpt"/>
</dbReference>
<keyword evidence="2" id="KW-0433">Leucine-rich repeat</keyword>
<evidence type="ECO:0000256" key="4">
    <source>
        <dbReference type="ARBA" id="ARBA00022737"/>
    </source>
</evidence>
<protein>
    <submittedName>
        <fullName evidence="9">Transmembrane signal receptor</fullName>
    </submittedName>
</protein>
<evidence type="ECO:0000256" key="5">
    <source>
        <dbReference type="ARBA" id="ARBA00022989"/>
    </source>
</evidence>
<dbReference type="InterPro" id="IPR011009">
    <property type="entry name" value="Kinase-like_dom_sf"/>
</dbReference>
<dbReference type="PROSITE" id="PS50011">
    <property type="entry name" value="PROTEIN_KINASE_DOM"/>
    <property type="match status" value="1"/>
</dbReference>
<dbReference type="GO" id="GO:0016020">
    <property type="term" value="C:membrane"/>
    <property type="evidence" value="ECO:0007669"/>
    <property type="project" value="UniProtKB-SubCell"/>
</dbReference>
<dbReference type="Pfam" id="PF08263">
    <property type="entry name" value="LRRNT_2"/>
    <property type="match status" value="1"/>
</dbReference>
<keyword evidence="10" id="KW-1185">Reference proteome</keyword>
<evidence type="ECO:0000259" key="8">
    <source>
        <dbReference type="PROSITE" id="PS50011"/>
    </source>
</evidence>
<evidence type="ECO:0000256" key="7">
    <source>
        <dbReference type="SAM" id="Phobius"/>
    </source>
</evidence>
<keyword evidence="9" id="KW-0675">Receptor</keyword>
<organism evidence="9 10">
    <name type="scientific">Lithospermum erythrorhizon</name>
    <name type="common">Purple gromwell</name>
    <name type="synonym">Lithospermum officinale var. erythrorhizon</name>
    <dbReference type="NCBI Taxonomy" id="34254"/>
    <lineage>
        <taxon>Eukaryota</taxon>
        <taxon>Viridiplantae</taxon>
        <taxon>Streptophyta</taxon>
        <taxon>Embryophyta</taxon>
        <taxon>Tracheophyta</taxon>
        <taxon>Spermatophyta</taxon>
        <taxon>Magnoliopsida</taxon>
        <taxon>eudicotyledons</taxon>
        <taxon>Gunneridae</taxon>
        <taxon>Pentapetalae</taxon>
        <taxon>asterids</taxon>
        <taxon>lamiids</taxon>
        <taxon>Boraginales</taxon>
        <taxon>Boraginaceae</taxon>
        <taxon>Boraginoideae</taxon>
        <taxon>Lithospermeae</taxon>
        <taxon>Lithospermum</taxon>
    </lineage>
</organism>
<evidence type="ECO:0000313" key="10">
    <source>
        <dbReference type="Proteomes" id="UP001454036"/>
    </source>
</evidence>
<proteinExistence type="predicted"/>
<dbReference type="InterPro" id="IPR032675">
    <property type="entry name" value="LRR_dom_sf"/>
</dbReference>
<keyword evidence="3 7" id="KW-0812">Transmembrane</keyword>
<dbReference type="Proteomes" id="UP001454036">
    <property type="component" value="Unassembled WGS sequence"/>
</dbReference>
<dbReference type="Gene3D" id="1.10.510.10">
    <property type="entry name" value="Transferase(Phosphotransferase) domain 1"/>
    <property type="match status" value="1"/>
</dbReference>
<dbReference type="SUPFAM" id="SSF52058">
    <property type="entry name" value="L domain-like"/>
    <property type="match status" value="1"/>
</dbReference>
<evidence type="ECO:0000313" key="9">
    <source>
        <dbReference type="EMBL" id="GAA0185884.1"/>
    </source>
</evidence>
<keyword evidence="5 7" id="KW-1133">Transmembrane helix</keyword>
<dbReference type="InterPro" id="IPR000719">
    <property type="entry name" value="Prot_kinase_dom"/>
</dbReference>
<accession>A0AAV3RZM6</accession>
<name>A0AAV3RZM6_LITER</name>
<dbReference type="AlphaFoldDB" id="A0AAV3RZM6"/>
<evidence type="ECO:0000256" key="3">
    <source>
        <dbReference type="ARBA" id="ARBA00022692"/>
    </source>
</evidence>
<dbReference type="EMBL" id="BAABME010013162">
    <property type="protein sequence ID" value="GAA0185884.1"/>
    <property type="molecule type" value="Genomic_DNA"/>
</dbReference>
<evidence type="ECO:0000256" key="1">
    <source>
        <dbReference type="ARBA" id="ARBA00004370"/>
    </source>
</evidence>
<dbReference type="Gene3D" id="3.80.10.10">
    <property type="entry name" value="Ribonuclease Inhibitor"/>
    <property type="match status" value="2"/>
</dbReference>
<dbReference type="InterPro" id="IPR013210">
    <property type="entry name" value="LRR_N_plant-typ"/>
</dbReference>
<dbReference type="GO" id="GO:0005524">
    <property type="term" value="F:ATP binding"/>
    <property type="evidence" value="ECO:0007669"/>
    <property type="project" value="InterPro"/>
</dbReference>
<dbReference type="PROSITE" id="PS51450">
    <property type="entry name" value="LRR"/>
    <property type="match status" value="1"/>
</dbReference>